<name>A0ABU7LKV2_9NOCA</name>
<evidence type="ECO:0000313" key="1">
    <source>
        <dbReference type="EMBL" id="MEE2062193.1"/>
    </source>
</evidence>
<proteinExistence type="predicted"/>
<sequence>MTATATDRRTGSTVRRAFAPATQRYRALLRRGHALADVPDYLRLFDWVDIAAVAARGVRLAVRDARGTTAQTVTLELCGGVDGEIVVRRVGAELFAAATILGEYLRLPATDGLLADMVAALGHDPGLARCTQVEQLMFVYRMLLSEPGSELENAL</sequence>
<accession>A0ABU7LKV2</accession>
<keyword evidence="2" id="KW-1185">Reference proteome</keyword>
<gene>
    <name evidence="1" type="ORF">Q7514_32180</name>
</gene>
<protein>
    <submittedName>
        <fullName evidence="1">Uncharacterized protein</fullName>
    </submittedName>
</protein>
<dbReference type="RefSeq" id="WP_330137252.1">
    <property type="nucleotide sequence ID" value="NZ_JAUTXY010000030.1"/>
</dbReference>
<dbReference type="EMBL" id="JAUTXY010000030">
    <property type="protein sequence ID" value="MEE2062193.1"/>
    <property type="molecule type" value="Genomic_DNA"/>
</dbReference>
<dbReference type="Proteomes" id="UP001336020">
    <property type="component" value="Unassembled WGS sequence"/>
</dbReference>
<organism evidence="1 2">
    <name type="scientific">Rhodococcus artemisiae</name>
    <dbReference type="NCBI Taxonomy" id="714159"/>
    <lineage>
        <taxon>Bacteria</taxon>
        <taxon>Bacillati</taxon>
        <taxon>Actinomycetota</taxon>
        <taxon>Actinomycetes</taxon>
        <taxon>Mycobacteriales</taxon>
        <taxon>Nocardiaceae</taxon>
        <taxon>Rhodococcus</taxon>
    </lineage>
</organism>
<comment type="caution">
    <text evidence="1">The sequence shown here is derived from an EMBL/GenBank/DDBJ whole genome shotgun (WGS) entry which is preliminary data.</text>
</comment>
<evidence type="ECO:0000313" key="2">
    <source>
        <dbReference type="Proteomes" id="UP001336020"/>
    </source>
</evidence>
<reference evidence="1 2" key="1">
    <citation type="submission" date="2023-07" db="EMBL/GenBank/DDBJ databases">
        <authorList>
            <person name="Girao M."/>
            <person name="Carvalho M.F."/>
        </authorList>
    </citation>
    <scope>NUCLEOTIDE SEQUENCE [LARGE SCALE GENOMIC DNA]</scope>
    <source>
        <strain evidence="1 2">YIM65754</strain>
    </source>
</reference>